<dbReference type="Proteomes" id="UP000298860">
    <property type="component" value="Unassembled WGS sequence"/>
</dbReference>
<dbReference type="OrthoDB" id="9787486at2"/>
<dbReference type="Pfam" id="PF00106">
    <property type="entry name" value="adh_short"/>
    <property type="match status" value="1"/>
</dbReference>
<dbReference type="RefSeq" id="WP_137812815.1">
    <property type="nucleotide sequence ID" value="NZ_BJFL01000004.1"/>
</dbReference>
<comment type="similarity">
    <text evidence="1">Belongs to the short-chain dehydrogenases/reductases (SDR) family.</text>
</comment>
<evidence type="ECO:0000256" key="1">
    <source>
        <dbReference type="ARBA" id="ARBA00006484"/>
    </source>
</evidence>
<evidence type="ECO:0000313" key="4">
    <source>
        <dbReference type="Proteomes" id="UP000298860"/>
    </source>
</evidence>
<dbReference type="InterPro" id="IPR036291">
    <property type="entry name" value="NAD(P)-bd_dom_sf"/>
</dbReference>
<proteinExistence type="inferred from homology"/>
<dbReference type="SUPFAM" id="SSF51735">
    <property type="entry name" value="NAD(P)-binding Rossmann-fold domains"/>
    <property type="match status" value="1"/>
</dbReference>
<evidence type="ECO:0008006" key="5">
    <source>
        <dbReference type="Google" id="ProtNLM"/>
    </source>
</evidence>
<dbReference type="EMBL" id="BJFL01000004">
    <property type="protein sequence ID" value="GDY29632.1"/>
    <property type="molecule type" value="Genomic_DNA"/>
</dbReference>
<sequence length="235" mass="23764">MSAREARSAVVLGARNLGGAVVGRLVQEGWQVTAVARSDDTLRATRALGATAVRADASDPAELAEVLAAARARQGGLHLVVNAARPDRPAGDVPFGGGPIAGADLATFRAWAVVAAEQAFVFLAQAGAALRGAGGGTLVQVTGGSSRRATAGRGPWSAGAFATRALTHAAAEELREFGVHVALLVVDGTIGAPDAAARSAELADIADAVAVLATERAHRHTYELVLTRTWQAGPG</sequence>
<dbReference type="AlphaFoldDB" id="A0A4D4J3H7"/>
<evidence type="ECO:0000256" key="2">
    <source>
        <dbReference type="ARBA" id="ARBA00023002"/>
    </source>
</evidence>
<dbReference type="InterPro" id="IPR002347">
    <property type="entry name" value="SDR_fam"/>
</dbReference>
<keyword evidence="2" id="KW-0560">Oxidoreductase</keyword>
<dbReference type="GO" id="GO:0016491">
    <property type="term" value="F:oxidoreductase activity"/>
    <property type="evidence" value="ECO:0007669"/>
    <property type="project" value="UniProtKB-KW"/>
</dbReference>
<evidence type="ECO:0000313" key="3">
    <source>
        <dbReference type="EMBL" id="GDY29632.1"/>
    </source>
</evidence>
<reference evidence="4" key="1">
    <citation type="submission" date="2019-04" db="EMBL/GenBank/DDBJ databases">
        <title>Draft genome sequence of Pseudonocardiaceae bacterium SL3-2-4.</title>
        <authorList>
            <person name="Ningsih F."/>
            <person name="Yokota A."/>
            <person name="Sakai Y."/>
            <person name="Nanatani K."/>
            <person name="Yabe S."/>
            <person name="Oetari A."/>
            <person name="Sjamsuridzal W."/>
        </authorList>
    </citation>
    <scope>NUCLEOTIDE SEQUENCE [LARGE SCALE GENOMIC DNA]</scope>
    <source>
        <strain evidence="4">SL3-2-4</strain>
    </source>
</reference>
<organism evidence="3 4">
    <name type="scientific">Gandjariella thermophila</name>
    <dbReference type="NCBI Taxonomy" id="1931992"/>
    <lineage>
        <taxon>Bacteria</taxon>
        <taxon>Bacillati</taxon>
        <taxon>Actinomycetota</taxon>
        <taxon>Actinomycetes</taxon>
        <taxon>Pseudonocardiales</taxon>
        <taxon>Pseudonocardiaceae</taxon>
        <taxon>Gandjariella</taxon>
    </lineage>
</organism>
<protein>
    <recommendedName>
        <fullName evidence="5">Short-chain dehydrogenase</fullName>
    </recommendedName>
</protein>
<name>A0A4D4J3H7_9PSEU</name>
<accession>A0A4D4J3H7</accession>
<dbReference type="PANTHER" id="PTHR43669:SF3">
    <property type="entry name" value="ALCOHOL DEHYDROGENASE, PUTATIVE (AFU_ORTHOLOGUE AFUA_3G03445)-RELATED"/>
    <property type="match status" value="1"/>
</dbReference>
<dbReference type="Gene3D" id="3.40.50.720">
    <property type="entry name" value="NAD(P)-binding Rossmann-like Domain"/>
    <property type="match status" value="1"/>
</dbReference>
<keyword evidence="4" id="KW-1185">Reference proteome</keyword>
<comment type="caution">
    <text evidence="3">The sequence shown here is derived from an EMBL/GenBank/DDBJ whole genome shotgun (WGS) entry which is preliminary data.</text>
</comment>
<dbReference type="PANTHER" id="PTHR43669">
    <property type="entry name" value="5-KETO-D-GLUCONATE 5-REDUCTASE"/>
    <property type="match status" value="1"/>
</dbReference>
<dbReference type="PRINTS" id="PR00081">
    <property type="entry name" value="GDHRDH"/>
</dbReference>
<gene>
    <name evidence="3" type="ORF">GTS_12650</name>
</gene>